<feature type="non-terminal residue" evidence="2">
    <location>
        <position position="1"/>
    </location>
</feature>
<organism evidence="2 3">
    <name type="scientific">Sordaria brevicollis</name>
    <dbReference type="NCBI Taxonomy" id="83679"/>
    <lineage>
        <taxon>Eukaryota</taxon>
        <taxon>Fungi</taxon>
        <taxon>Dikarya</taxon>
        <taxon>Ascomycota</taxon>
        <taxon>Pezizomycotina</taxon>
        <taxon>Sordariomycetes</taxon>
        <taxon>Sordariomycetidae</taxon>
        <taxon>Sordariales</taxon>
        <taxon>Sordariaceae</taxon>
        <taxon>Sordaria</taxon>
    </lineage>
</organism>
<sequence length="220" mass="24200">RAAEVSYKVAAKLAPSDAAPFSNLSAVKFEKGEYADAAKFAAKALSLYSDAEAATKAEKVYVRLAKSYLYDLKLDEATEVAEKIATEGVRASLLVDINQLRDVADSASNDKKTSTMRQHILDRLPLFRPGLSKNLEYYAVGHDDAAAIWESTLFHMTSDGVLIAKHNKLSVLHCGFGDARNFFASIIQSFMFTRMGQCPEVHYTLLDIKAASLARLMLLL</sequence>
<evidence type="ECO:0000259" key="1">
    <source>
        <dbReference type="Pfam" id="PF14737"/>
    </source>
</evidence>
<name>A0AAE0PFE3_SORBR</name>
<dbReference type="Pfam" id="PF14737">
    <property type="entry name" value="DUF4470"/>
    <property type="match status" value="1"/>
</dbReference>
<protein>
    <recommendedName>
        <fullName evidence="1">DUF4470 domain-containing protein</fullName>
    </recommendedName>
</protein>
<accession>A0AAE0PFE3</accession>
<dbReference type="InterPro" id="IPR011990">
    <property type="entry name" value="TPR-like_helical_dom_sf"/>
</dbReference>
<dbReference type="InterPro" id="IPR027974">
    <property type="entry name" value="DUF4470"/>
</dbReference>
<proteinExistence type="predicted"/>
<dbReference type="Gene3D" id="1.25.40.10">
    <property type="entry name" value="Tetratricopeptide repeat domain"/>
    <property type="match status" value="1"/>
</dbReference>
<comment type="caution">
    <text evidence="2">The sequence shown here is derived from an EMBL/GenBank/DDBJ whole genome shotgun (WGS) entry which is preliminary data.</text>
</comment>
<gene>
    <name evidence="2" type="ORF">B0T20DRAFT_319021</name>
</gene>
<dbReference type="AlphaFoldDB" id="A0AAE0PFE3"/>
<feature type="non-terminal residue" evidence="2">
    <location>
        <position position="220"/>
    </location>
</feature>
<evidence type="ECO:0000313" key="3">
    <source>
        <dbReference type="Proteomes" id="UP001281003"/>
    </source>
</evidence>
<dbReference type="EMBL" id="JAUTDP010000006">
    <property type="protein sequence ID" value="KAK3398505.1"/>
    <property type="molecule type" value="Genomic_DNA"/>
</dbReference>
<reference evidence="2" key="1">
    <citation type="journal article" date="2023" name="Mol. Phylogenet. Evol.">
        <title>Genome-scale phylogeny and comparative genomics of the fungal order Sordariales.</title>
        <authorList>
            <person name="Hensen N."/>
            <person name="Bonometti L."/>
            <person name="Westerberg I."/>
            <person name="Brannstrom I.O."/>
            <person name="Guillou S."/>
            <person name="Cros-Aarteil S."/>
            <person name="Calhoun S."/>
            <person name="Haridas S."/>
            <person name="Kuo A."/>
            <person name="Mondo S."/>
            <person name="Pangilinan J."/>
            <person name="Riley R."/>
            <person name="LaButti K."/>
            <person name="Andreopoulos B."/>
            <person name="Lipzen A."/>
            <person name="Chen C."/>
            <person name="Yan M."/>
            <person name="Daum C."/>
            <person name="Ng V."/>
            <person name="Clum A."/>
            <person name="Steindorff A."/>
            <person name="Ohm R.A."/>
            <person name="Martin F."/>
            <person name="Silar P."/>
            <person name="Natvig D.O."/>
            <person name="Lalanne C."/>
            <person name="Gautier V."/>
            <person name="Ament-Velasquez S.L."/>
            <person name="Kruys A."/>
            <person name="Hutchinson M.I."/>
            <person name="Powell A.J."/>
            <person name="Barry K."/>
            <person name="Miller A.N."/>
            <person name="Grigoriev I.V."/>
            <person name="Debuchy R."/>
            <person name="Gladieux P."/>
            <person name="Hiltunen Thoren M."/>
            <person name="Johannesson H."/>
        </authorList>
    </citation>
    <scope>NUCLEOTIDE SEQUENCE</scope>
    <source>
        <strain evidence="2">FGSC 1904</strain>
    </source>
</reference>
<keyword evidence="3" id="KW-1185">Reference proteome</keyword>
<evidence type="ECO:0000313" key="2">
    <source>
        <dbReference type="EMBL" id="KAK3398505.1"/>
    </source>
</evidence>
<dbReference type="SUPFAM" id="SSF48452">
    <property type="entry name" value="TPR-like"/>
    <property type="match status" value="1"/>
</dbReference>
<reference evidence="2" key="2">
    <citation type="submission" date="2023-07" db="EMBL/GenBank/DDBJ databases">
        <authorList>
            <consortium name="Lawrence Berkeley National Laboratory"/>
            <person name="Haridas S."/>
            <person name="Hensen N."/>
            <person name="Bonometti L."/>
            <person name="Westerberg I."/>
            <person name="Brannstrom I.O."/>
            <person name="Guillou S."/>
            <person name="Cros-Aarteil S."/>
            <person name="Calhoun S."/>
            <person name="Kuo A."/>
            <person name="Mondo S."/>
            <person name="Pangilinan J."/>
            <person name="Riley R."/>
            <person name="LaButti K."/>
            <person name="Andreopoulos B."/>
            <person name="Lipzen A."/>
            <person name="Chen C."/>
            <person name="Yanf M."/>
            <person name="Daum C."/>
            <person name="Ng V."/>
            <person name="Clum A."/>
            <person name="Steindorff A."/>
            <person name="Ohm R."/>
            <person name="Martin F."/>
            <person name="Silar P."/>
            <person name="Natvig D."/>
            <person name="Lalanne C."/>
            <person name="Gautier V."/>
            <person name="Ament-velasquez S.L."/>
            <person name="Kruys A."/>
            <person name="Hutchinson M.I."/>
            <person name="Powell A.J."/>
            <person name="Barry K."/>
            <person name="Miller A.N."/>
            <person name="Grigoriev I.V."/>
            <person name="Debuchy R."/>
            <person name="Gladieux P."/>
            <person name="Thoren M.H."/>
            <person name="Johannesson H."/>
        </authorList>
    </citation>
    <scope>NUCLEOTIDE SEQUENCE</scope>
    <source>
        <strain evidence="2">FGSC 1904</strain>
    </source>
</reference>
<feature type="domain" description="DUF4470" evidence="1">
    <location>
        <begin position="165"/>
        <end position="220"/>
    </location>
</feature>
<dbReference type="Proteomes" id="UP001281003">
    <property type="component" value="Unassembled WGS sequence"/>
</dbReference>